<organism evidence="1 2">
    <name type="scientific">Danio rerio</name>
    <name type="common">Zebrafish</name>
    <name type="synonym">Brachydanio rerio</name>
    <dbReference type="NCBI Taxonomy" id="7955"/>
    <lineage>
        <taxon>Eukaryota</taxon>
        <taxon>Metazoa</taxon>
        <taxon>Chordata</taxon>
        <taxon>Craniata</taxon>
        <taxon>Vertebrata</taxon>
        <taxon>Euteleostomi</taxon>
        <taxon>Actinopterygii</taxon>
        <taxon>Neopterygii</taxon>
        <taxon>Teleostei</taxon>
        <taxon>Ostariophysi</taxon>
        <taxon>Cypriniformes</taxon>
        <taxon>Danionidae</taxon>
        <taxon>Danioninae</taxon>
        <taxon>Danio</taxon>
    </lineage>
</organism>
<dbReference type="Gene3D" id="2.60.40.10">
    <property type="entry name" value="Immunoglobulins"/>
    <property type="match status" value="2"/>
</dbReference>
<dbReference type="AGR" id="ZFIN:ZDB-GENE-100922-280"/>
<evidence type="ECO:0000313" key="3">
    <source>
        <dbReference type="ZFIN" id="ZDB-GENE-100922-280"/>
    </source>
</evidence>
<dbReference type="CTD" id="799982"/>
<gene>
    <name evidence="2 3" type="primary">cd4-1</name>
    <name evidence="2" type="synonym">cd4</name>
    <name evidence="2" type="synonym">CD4-3</name>
    <name evidence="2" type="synonym">cd4-4</name>
    <name evidence="2" type="synonym">CD4L-1</name>
</gene>
<dbReference type="PANTHER" id="PTHR11422">
    <property type="entry name" value="T-CELL SURFACE GLYCOPROTEIN CD4"/>
    <property type="match status" value="1"/>
</dbReference>
<dbReference type="PANTHER" id="PTHR11422:SF0">
    <property type="entry name" value="T-CELL SURFACE GLYCOPROTEIN CD4"/>
    <property type="match status" value="1"/>
</dbReference>
<dbReference type="InterPro" id="IPR036179">
    <property type="entry name" value="Ig-like_dom_sf"/>
</dbReference>
<accession>A0ACD6B6F9</accession>
<protein>
    <submittedName>
        <fullName evidence="2">CD4-1 molecule isoform X1</fullName>
    </submittedName>
</protein>
<dbReference type="GO" id="GO:0009986">
    <property type="term" value="C:cell surface"/>
    <property type="evidence" value="ECO:0000314"/>
    <property type="project" value="ZFIN"/>
</dbReference>
<dbReference type="PaxDb" id="7955-ENSDARP00000121210"/>
<dbReference type="OMA" id="CNCKDPT"/>
<proteinExistence type="predicted"/>
<evidence type="ECO:0000313" key="2">
    <source>
        <dbReference type="RefSeq" id="XP_005173553.2"/>
    </source>
</evidence>
<evidence type="ECO:0000313" key="1">
    <source>
        <dbReference type="Proteomes" id="UP000000437"/>
    </source>
</evidence>
<name>A0ACD6B6F9_DANRE</name>
<dbReference type="SMART" id="SM00409">
    <property type="entry name" value="IG"/>
    <property type="match status" value="4"/>
</dbReference>
<dbReference type="ZFIN" id="ZDB-GENE-100922-280">
    <property type="gene designation" value="cd4-1"/>
</dbReference>
<dbReference type="RefSeq" id="XP_005173553.2">
    <property type="nucleotide sequence ID" value="XM_005173496.6"/>
</dbReference>
<dbReference type="InterPro" id="IPR003599">
    <property type="entry name" value="Ig_sub"/>
</dbReference>
<dbReference type="Proteomes" id="UP000000437">
    <property type="component" value="Chromosome 16"/>
</dbReference>
<dbReference type="SUPFAM" id="SSF48726">
    <property type="entry name" value="Immunoglobulin"/>
    <property type="match status" value="2"/>
</dbReference>
<keyword evidence="1" id="KW-1185">Reference proteome</keyword>
<dbReference type="eggNOG" id="ENOG502S0W5">
    <property type="taxonomic scope" value="Eukaryota"/>
</dbReference>
<dbReference type="OrthoDB" id="8657369at2759"/>
<reference evidence="2" key="1">
    <citation type="submission" date="2025-08" db="UniProtKB">
        <authorList>
            <consortium name="RefSeq"/>
        </authorList>
    </citation>
    <scope>IDENTIFICATION</scope>
    <source>
        <strain evidence="2">Tuebingen</strain>
        <tissue evidence="2">Fibroblasts and whole tissue</tissue>
    </source>
</reference>
<dbReference type="FunFam" id="2.60.40.10:FF:002800">
    <property type="entry name" value="CD4-1 molecule"/>
    <property type="match status" value="1"/>
</dbReference>
<dbReference type="Bgee" id="ENSDARG00000070668">
    <property type="expression patterns" value="Expressed in intestine and 11 other cell types or tissues"/>
</dbReference>
<dbReference type="InterPro" id="IPR013783">
    <property type="entry name" value="Ig-like_fold"/>
</dbReference>
<sequence length="476" mass="53284">MLGLILIPLFITVLKAQESQEVIYAQVGGTVTLPRDKIERKDGNIKTQDIYVNWFLDSENTLIINRNPQISINKGTNARVSLSADFSLQISPVEESDFVIWRCEQHVLARNYKKTYKLYKVSIPKVPALLVGGRLFLKYVKDVSSVNPSVTWISPKNEGCQEHKNTKDTVLVPSVSTCHNGVWTCQLKYENKKTEATTTVSVIDLAPSPADPIYTSISQSSTVSIPCALSSAIPWSVLNETLQGGSWSFTPLSEPRSPLSLLTLNVGSVVRWDLANGANFTDGKRVITNHNLSIQNLPVKETIRGVYKCSLKFNTKTISREVKVEVLKVSPSGSLKVFEGTRLNVTCSLGHMNTAGLEVKWTCASNCPPFNHKSPPHLSVLSFPKIRMQDKGLVKCELWKNSQKLTSAQLYLRVEKAPVDIWLCVAIGSGVVVFILLVAFAIIYIRRHKQMMMYRRRKTRFCCCNNNKQPKGFYKT</sequence>
<dbReference type="STRING" id="7955.ENSDARP00000121210"/>
<dbReference type="GeneTree" id="ENSGT00390000001745"/>